<dbReference type="CDD" id="cd02136">
    <property type="entry name" value="PnbA_NfnB-like"/>
    <property type="match status" value="1"/>
</dbReference>
<evidence type="ECO:0000259" key="3">
    <source>
        <dbReference type="Pfam" id="PF00881"/>
    </source>
</evidence>
<evidence type="ECO:0000256" key="1">
    <source>
        <dbReference type="ARBA" id="ARBA00007118"/>
    </source>
</evidence>
<organism evidence="4">
    <name type="scientific">Desulfobacca acetoxidans</name>
    <dbReference type="NCBI Taxonomy" id="60893"/>
    <lineage>
        <taxon>Bacteria</taxon>
        <taxon>Pseudomonadati</taxon>
        <taxon>Thermodesulfobacteriota</taxon>
        <taxon>Desulfobaccia</taxon>
        <taxon>Desulfobaccales</taxon>
        <taxon>Desulfobaccaceae</taxon>
        <taxon>Desulfobacca</taxon>
    </lineage>
</organism>
<dbReference type="SUPFAM" id="SSF55469">
    <property type="entry name" value="FMN-dependent nitroreductase-like"/>
    <property type="match status" value="1"/>
</dbReference>
<reference evidence="4" key="1">
    <citation type="journal article" date="2020" name="mSystems">
        <title>Genome- and Community-Level Interaction Insights into Carbon Utilization and Element Cycling Functions of Hydrothermarchaeota in Hydrothermal Sediment.</title>
        <authorList>
            <person name="Zhou Z."/>
            <person name="Liu Y."/>
            <person name="Xu W."/>
            <person name="Pan J."/>
            <person name="Luo Z.H."/>
            <person name="Li M."/>
        </authorList>
    </citation>
    <scope>NUCLEOTIDE SEQUENCE [LARGE SCALE GENOMIC DNA]</scope>
    <source>
        <strain evidence="4">SpSt-853</strain>
    </source>
</reference>
<dbReference type="GO" id="GO:0016491">
    <property type="term" value="F:oxidoreductase activity"/>
    <property type="evidence" value="ECO:0007669"/>
    <property type="project" value="UniProtKB-KW"/>
</dbReference>
<sequence>MELQEALKNRKSIRAYENRPVPREVVTQILETARWSPSWGNTQPWELVVVGGETVKRLTEEMAQAFSQKTPPNPDVPMPETFPDALKQRYMACAAGLFGTMGIAREDKAARLAHMVNMTRAYGAPVIIYVLFKADLLVPYTMFDLGSLTHAICLAAHAQGLGTCIEAQLALYPDIVRKHLGLTTAHKIVVGIALGYPEKTSPANAFRTDRLELGEFVTWVDY</sequence>
<comment type="caution">
    <text evidence="4">The sequence shown here is derived from an EMBL/GenBank/DDBJ whole genome shotgun (WGS) entry which is preliminary data.</text>
</comment>
<accession>A0A7C5ALJ5</accession>
<protein>
    <recommendedName>
        <fullName evidence="3">Nitroreductase domain-containing protein</fullName>
    </recommendedName>
</protein>
<proteinExistence type="inferred from homology"/>
<dbReference type="InterPro" id="IPR000415">
    <property type="entry name" value="Nitroreductase-like"/>
</dbReference>
<dbReference type="AlphaFoldDB" id="A0A7C5ALJ5"/>
<keyword evidence="2" id="KW-0560">Oxidoreductase</keyword>
<dbReference type="InterPro" id="IPR029479">
    <property type="entry name" value="Nitroreductase"/>
</dbReference>
<dbReference type="Pfam" id="PF00881">
    <property type="entry name" value="Nitroreductase"/>
    <property type="match status" value="1"/>
</dbReference>
<evidence type="ECO:0000313" key="4">
    <source>
        <dbReference type="EMBL" id="HGZ11092.1"/>
    </source>
</evidence>
<name>A0A7C5ALJ5_9BACT</name>
<dbReference type="PANTHER" id="PTHR43673:SF10">
    <property type="entry name" value="NADH DEHYDROGENASE_NAD(P)H NITROREDUCTASE XCC3605-RELATED"/>
    <property type="match status" value="1"/>
</dbReference>
<dbReference type="Gene3D" id="3.40.109.10">
    <property type="entry name" value="NADH Oxidase"/>
    <property type="match status" value="1"/>
</dbReference>
<gene>
    <name evidence="4" type="ORF">ENW48_02595</name>
</gene>
<evidence type="ECO:0000256" key="2">
    <source>
        <dbReference type="ARBA" id="ARBA00023002"/>
    </source>
</evidence>
<dbReference type="EMBL" id="DTKJ01000016">
    <property type="protein sequence ID" value="HGZ11092.1"/>
    <property type="molecule type" value="Genomic_DNA"/>
</dbReference>
<dbReference type="PANTHER" id="PTHR43673">
    <property type="entry name" value="NAD(P)H NITROREDUCTASE YDGI-RELATED"/>
    <property type="match status" value="1"/>
</dbReference>
<comment type="similarity">
    <text evidence="1">Belongs to the nitroreductase family.</text>
</comment>
<feature type="domain" description="Nitroreductase" evidence="3">
    <location>
        <begin position="7"/>
        <end position="196"/>
    </location>
</feature>